<accession>A0A1I1J962</accession>
<dbReference type="STRING" id="517719.SAMN05421762_0947"/>
<keyword evidence="2" id="KW-0547">Nucleotide-binding</keyword>
<dbReference type="InterPro" id="IPR027417">
    <property type="entry name" value="P-loop_NTPase"/>
</dbReference>
<dbReference type="EMBL" id="FOLX01000001">
    <property type="protein sequence ID" value="SFC45117.1"/>
    <property type="molecule type" value="Genomic_DNA"/>
</dbReference>
<dbReference type="GO" id="GO:0004386">
    <property type="term" value="F:helicase activity"/>
    <property type="evidence" value="ECO:0007669"/>
    <property type="project" value="UniProtKB-KW"/>
</dbReference>
<keyword evidence="3" id="KW-1185">Reference proteome</keyword>
<name>A0A1I1J962_9RHOB</name>
<evidence type="ECO:0000256" key="1">
    <source>
        <dbReference type="SAM" id="MobiDB-lite"/>
    </source>
</evidence>
<reference evidence="2 3" key="1">
    <citation type="submission" date="2016-10" db="EMBL/GenBank/DDBJ databases">
        <authorList>
            <person name="de Groot N.N."/>
        </authorList>
    </citation>
    <scope>NUCLEOTIDE SEQUENCE [LARGE SCALE GENOMIC DNA]</scope>
    <source>
        <strain evidence="2 3">DSM 29619</strain>
    </source>
</reference>
<dbReference type="RefSeq" id="WP_170848705.1">
    <property type="nucleotide sequence ID" value="NZ_FNZG01000002.1"/>
</dbReference>
<gene>
    <name evidence="2" type="ORF">SAMN05421762_0947</name>
</gene>
<dbReference type="AlphaFoldDB" id="A0A1I1J962"/>
<feature type="region of interest" description="Disordered" evidence="1">
    <location>
        <begin position="250"/>
        <end position="278"/>
    </location>
</feature>
<dbReference type="Proteomes" id="UP000231644">
    <property type="component" value="Unassembled WGS sequence"/>
</dbReference>
<keyword evidence="2" id="KW-0347">Helicase</keyword>
<evidence type="ECO:0000313" key="2">
    <source>
        <dbReference type="EMBL" id="SFC45117.1"/>
    </source>
</evidence>
<sequence>MHNHRHPEVNPKTPEGLYRDARTHRPNLVWNYAVKGWLRRAETSVLFGPSNCGKSALVCHLGNCIVTGTPYFGARVRQGIVVHVGAEAPTSVLDRMQAHGIGESPTTSPYIVRMEPVNLSDPEQVEQFIAELNNLVRDFGQKVVLIVFDTLARSITGVDENCAASMTGVVNAAERIARRSNAHVMLVHHTGKDTDRGGRGSSALRGAVDTEISLMPQKAEAVRVLQEKQRTMPKAGDHYFRTESFVLGHDEDGEDRTTVKAVESQKPSDKEAVGKPTQASKYDTAVLTVLYIRGLTGKRGAETFKARDILECVPPEIFGGMSDENSMATIRRVLGRLSEQEAPVVEKVGSDWRLRGADGTASSGT</sequence>
<dbReference type="SUPFAM" id="SSF52540">
    <property type="entry name" value="P-loop containing nucleoside triphosphate hydrolases"/>
    <property type="match status" value="1"/>
</dbReference>
<proteinExistence type="predicted"/>
<protein>
    <submittedName>
        <fullName evidence="2">Plasmid and phage replicative helicase</fullName>
    </submittedName>
</protein>
<evidence type="ECO:0000313" key="3">
    <source>
        <dbReference type="Proteomes" id="UP000231644"/>
    </source>
</evidence>
<organism evidence="2 3">
    <name type="scientific">Pseudooceanicola nitratireducens</name>
    <dbReference type="NCBI Taxonomy" id="517719"/>
    <lineage>
        <taxon>Bacteria</taxon>
        <taxon>Pseudomonadati</taxon>
        <taxon>Pseudomonadota</taxon>
        <taxon>Alphaproteobacteria</taxon>
        <taxon>Rhodobacterales</taxon>
        <taxon>Paracoccaceae</taxon>
        <taxon>Pseudooceanicola</taxon>
    </lineage>
</organism>
<keyword evidence="2" id="KW-0067">ATP-binding</keyword>
<dbReference type="Pfam" id="PF13481">
    <property type="entry name" value="AAA_25"/>
    <property type="match status" value="1"/>
</dbReference>
<keyword evidence="2" id="KW-0378">Hydrolase</keyword>
<dbReference type="Gene3D" id="3.40.50.300">
    <property type="entry name" value="P-loop containing nucleotide triphosphate hydrolases"/>
    <property type="match status" value="1"/>
</dbReference>